<dbReference type="GO" id="GO:0005615">
    <property type="term" value="C:extracellular space"/>
    <property type="evidence" value="ECO:0007669"/>
    <property type="project" value="TreeGrafter"/>
</dbReference>
<keyword evidence="2" id="KW-0479">Metal-binding</keyword>
<dbReference type="InterPro" id="IPR001751">
    <property type="entry name" value="S100/CaBP7/8-like_CS"/>
</dbReference>
<dbReference type="PANTHER" id="PTHR11639">
    <property type="entry name" value="S100 CALCIUM-BINDING PROTEIN"/>
    <property type="match status" value="1"/>
</dbReference>
<reference evidence="6" key="2">
    <citation type="submission" date="2025-09" db="UniProtKB">
        <authorList>
            <consortium name="Ensembl"/>
        </authorList>
    </citation>
    <scope>IDENTIFICATION</scope>
</reference>
<evidence type="ECO:0000313" key="6">
    <source>
        <dbReference type="Ensembl" id="ENSPTXP00000024534.1"/>
    </source>
</evidence>
<gene>
    <name evidence="6" type="primary">S100A16</name>
</gene>
<dbReference type="Proteomes" id="UP000472273">
    <property type="component" value="Unplaced"/>
</dbReference>
<keyword evidence="7" id="KW-1185">Reference proteome</keyword>
<evidence type="ECO:0000256" key="1">
    <source>
        <dbReference type="ARBA" id="ARBA00007323"/>
    </source>
</evidence>
<feature type="domain" description="EF-hand" evidence="5">
    <location>
        <begin position="195"/>
        <end position="230"/>
    </location>
</feature>
<keyword evidence="4" id="KW-1133">Transmembrane helix</keyword>
<dbReference type="Pfam" id="PF01023">
    <property type="entry name" value="S_100"/>
    <property type="match status" value="1"/>
</dbReference>
<protein>
    <recommendedName>
        <fullName evidence="5">EF-hand domain-containing protein</fullName>
    </recommendedName>
</protein>
<comment type="similarity">
    <text evidence="1">Belongs to the S-100 family.</text>
</comment>
<dbReference type="GO" id="GO:0048306">
    <property type="term" value="F:calcium-dependent protein binding"/>
    <property type="evidence" value="ECO:0007669"/>
    <property type="project" value="TreeGrafter"/>
</dbReference>
<dbReference type="PROSITE" id="PS50222">
    <property type="entry name" value="EF_HAND_2"/>
    <property type="match status" value="1"/>
</dbReference>
<name>A0A670ZP39_PSETE</name>
<proteinExistence type="inferred from homology"/>
<dbReference type="InterPro" id="IPR011992">
    <property type="entry name" value="EF-hand-dom_pair"/>
</dbReference>
<dbReference type="GeneTree" id="ENSGT00390000000920"/>
<dbReference type="SMART" id="SM01394">
    <property type="entry name" value="S_100"/>
    <property type="match status" value="1"/>
</dbReference>
<accession>A0A670ZP39</accession>
<dbReference type="SUPFAM" id="SSF47473">
    <property type="entry name" value="EF-hand"/>
    <property type="match status" value="1"/>
</dbReference>
<organism evidence="6 7">
    <name type="scientific">Pseudonaja textilis</name>
    <name type="common">Eastern brown snake</name>
    <dbReference type="NCBI Taxonomy" id="8673"/>
    <lineage>
        <taxon>Eukaryota</taxon>
        <taxon>Metazoa</taxon>
        <taxon>Chordata</taxon>
        <taxon>Craniata</taxon>
        <taxon>Vertebrata</taxon>
        <taxon>Euteleostomi</taxon>
        <taxon>Lepidosauria</taxon>
        <taxon>Squamata</taxon>
        <taxon>Bifurcata</taxon>
        <taxon>Unidentata</taxon>
        <taxon>Episquamata</taxon>
        <taxon>Toxicofera</taxon>
        <taxon>Serpentes</taxon>
        <taxon>Colubroidea</taxon>
        <taxon>Elapidae</taxon>
        <taxon>Hydrophiinae</taxon>
        <taxon>Pseudonaja</taxon>
    </lineage>
</organism>
<evidence type="ECO:0000313" key="7">
    <source>
        <dbReference type="Proteomes" id="UP000472273"/>
    </source>
</evidence>
<dbReference type="Ensembl" id="ENSPTXT00000025293.1">
    <property type="protein sequence ID" value="ENSPTXP00000024534.1"/>
    <property type="gene ID" value="ENSPTXG00000017085.1"/>
</dbReference>
<feature type="transmembrane region" description="Helical" evidence="4">
    <location>
        <begin position="20"/>
        <end position="42"/>
    </location>
</feature>
<feature type="transmembrane region" description="Helical" evidence="4">
    <location>
        <begin position="54"/>
        <end position="75"/>
    </location>
</feature>
<keyword evidence="4" id="KW-0472">Membrane</keyword>
<reference evidence="6" key="1">
    <citation type="submission" date="2025-08" db="UniProtKB">
        <authorList>
            <consortium name="Ensembl"/>
        </authorList>
    </citation>
    <scope>IDENTIFICATION</scope>
</reference>
<dbReference type="PROSITE" id="PS00303">
    <property type="entry name" value="S100_CABP"/>
    <property type="match status" value="1"/>
</dbReference>
<dbReference type="PANTHER" id="PTHR11639:SF76">
    <property type="entry name" value="PROTEIN S100-A16"/>
    <property type="match status" value="1"/>
</dbReference>
<sequence>MPRLPVVCFRSESPFLLSPLSLFLVPVLFFPLSSFYFYFIIFHSSFFFFSFMRFLFMFSVYFSPFGYAAFSFLFISSLLKEFSLSLNHWRQKLPGHGASSSFYSFRQVERGPRGDQSDSFFFPLRFSSPIPPGAKGSMAVTGDSSELEWAIQTLVKNYDKYSGKGCCCRRRRGISKSDFRKMLSHELNHMLTDTKNRQAADKLICDLDENQDGEINFDEYWNLIGGIASPISCLIRQQEESEKFKK</sequence>
<keyword evidence="4" id="KW-0812">Transmembrane</keyword>
<keyword evidence="3" id="KW-0106">Calcium</keyword>
<evidence type="ECO:0000256" key="2">
    <source>
        <dbReference type="ARBA" id="ARBA00022723"/>
    </source>
</evidence>
<dbReference type="InterPro" id="IPR018247">
    <property type="entry name" value="EF_Hand_1_Ca_BS"/>
</dbReference>
<evidence type="ECO:0000256" key="4">
    <source>
        <dbReference type="SAM" id="Phobius"/>
    </source>
</evidence>
<dbReference type="PROSITE" id="PS00018">
    <property type="entry name" value="EF_HAND_1"/>
    <property type="match status" value="1"/>
</dbReference>
<evidence type="ECO:0000259" key="5">
    <source>
        <dbReference type="PROSITE" id="PS50222"/>
    </source>
</evidence>
<dbReference type="GO" id="GO:0048471">
    <property type="term" value="C:perinuclear region of cytoplasm"/>
    <property type="evidence" value="ECO:0007669"/>
    <property type="project" value="TreeGrafter"/>
</dbReference>
<dbReference type="Gene3D" id="1.10.238.10">
    <property type="entry name" value="EF-hand"/>
    <property type="match status" value="1"/>
</dbReference>
<dbReference type="AlphaFoldDB" id="A0A670ZP39"/>
<dbReference type="InterPro" id="IPR002048">
    <property type="entry name" value="EF_hand_dom"/>
</dbReference>
<evidence type="ECO:0000256" key="3">
    <source>
        <dbReference type="ARBA" id="ARBA00022837"/>
    </source>
</evidence>
<dbReference type="GO" id="GO:0005509">
    <property type="term" value="F:calcium ion binding"/>
    <property type="evidence" value="ECO:0007669"/>
    <property type="project" value="InterPro"/>
</dbReference>
<dbReference type="InterPro" id="IPR013787">
    <property type="entry name" value="S100_Ca-bd_sub"/>
</dbReference>